<feature type="signal peptide" evidence="5">
    <location>
        <begin position="1"/>
        <end position="19"/>
    </location>
</feature>
<feature type="chain" id="PRO_5047281406" description="Outer membrane protein assembly factor BamD" evidence="5">
    <location>
        <begin position="20"/>
        <end position="279"/>
    </location>
</feature>
<dbReference type="Proteomes" id="UP000648722">
    <property type="component" value="Unassembled WGS sequence"/>
</dbReference>
<evidence type="ECO:0000256" key="2">
    <source>
        <dbReference type="ARBA" id="ARBA00023136"/>
    </source>
</evidence>
<keyword evidence="3 4" id="KW-0998">Cell outer membrane</keyword>
<dbReference type="Gene3D" id="1.25.40.10">
    <property type="entry name" value="Tetratricopeptide repeat domain"/>
    <property type="match status" value="1"/>
</dbReference>
<name>A0ABQ1XPV7_9PROT</name>
<comment type="subcellular location">
    <subcellularLocation>
        <location evidence="4">Cell outer membrane</location>
        <topology evidence="4">Lipid-anchor</topology>
    </subcellularLocation>
</comment>
<comment type="caution">
    <text evidence="7">The sequence shown here is derived from an EMBL/GenBank/DDBJ whole genome shotgun (WGS) entry which is preliminary data.</text>
</comment>
<dbReference type="NCBIfam" id="TIGR03302">
    <property type="entry name" value="OM_YfiO"/>
    <property type="match status" value="1"/>
</dbReference>
<comment type="similarity">
    <text evidence="4">Belongs to the BamD family.</text>
</comment>
<dbReference type="PROSITE" id="PS51257">
    <property type="entry name" value="PROKAR_LIPOPROTEIN"/>
    <property type="match status" value="1"/>
</dbReference>
<proteinExistence type="inferred from homology"/>
<dbReference type="HAMAP" id="MF_00922">
    <property type="entry name" value="OM_assembly_BamD"/>
    <property type="match status" value="1"/>
</dbReference>
<feature type="domain" description="Outer membrane lipoprotein BamD-like" evidence="6">
    <location>
        <begin position="36"/>
        <end position="229"/>
    </location>
</feature>
<evidence type="ECO:0000256" key="5">
    <source>
        <dbReference type="SAM" id="SignalP"/>
    </source>
</evidence>
<evidence type="ECO:0000256" key="3">
    <source>
        <dbReference type="ARBA" id="ARBA00023237"/>
    </source>
</evidence>
<evidence type="ECO:0000313" key="8">
    <source>
        <dbReference type="Proteomes" id="UP000648722"/>
    </source>
</evidence>
<organism evidence="7 8">
    <name type="scientific">Glycocaulis albus</name>
    <dbReference type="NCBI Taxonomy" id="1382801"/>
    <lineage>
        <taxon>Bacteria</taxon>
        <taxon>Pseudomonadati</taxon>
        <taxon>Pseudomonadota</taxon>
        <taxon>Alphaproteobacteria</taxon>
        <taxon>Maricaulales</taxon>
        <taxon>Maricaulaceae</taxon>
        <taxon>Glycocaulis</taxon>
    </lineage>
</organism>
<dbReference type="Pfam" id="PF13525">
    <property type="entry name" value="YfiO"/>
    <property type="match status" value="1"/>
</dbReference>
<keyword evidence="8" id="KW-1185">Reference proteome</keyword>
<evidence type="ECO:0000256" key="4">
    <source>
        <dbReference type="HAMAP-Rule" id="MF_00922"/>
    </source>
</evidence>
<dbReference type="SUPFAM" id="SSF48452">
    <property type="entry name" value="TPR-like"/>
    <property type="match status" value="1"/>
</dbReference>
<keyword evidence="4" id="KW-0449">Lipoprotein</keyword>
<gene>
    <name evidence="4 7" type="primary">bamD</name>
    <name evidence="7" type="ORF">GCM10007420_14310</name>
</gene>
<keyword evidence="1 4" id="KW-0732">Signal</keyword>
<dbReference type="CDD" id="cd15830">
    <property type="entry name" value="BamD"/>
    <property type="match status" value="1"/>
</dbReference>
<sequence length="279" mass="31540">MLNATRLILVISLSALVLAGCQGNRNRAELAYVARPVETLYNNAFRELERRRYTQAATLFDEVERQHPFSEWARRSILMAAFANYQAGRYEQAIANAERFIALHPGSSSAPYAYYLIAISHYERIYDVGRDQSTTQAAYDALQQVVRRFPDSPYARDARLKIDMTRDHLAGKDMDVGRWYLRNGFHLAAIGRFQNVIREYGTTSHVPEALHRLVEAYVAMGVAEEARQVAAVLGHNFPGSAWYQDSYTLLTSRGIDVPGEGVEESDPGLLRRAMSRIFG</sequence>
<accession>A0ABQ1XPV7</accession>
<reference evidence="8" key="1">
    <citation type="journal article" date="2019" name="Int. J. Syst. Evol. Microbiol.">
        <title>The Global Catalogue of Microorganisms (GCM) 10K type strain sequencing project: providing services to taxonomists for standard genome sequencing and annotation.</title>
        <authorList>
            <consortium name="The Broad Institute Genomics Platform"/>
            <consortium name="The Broad Institute Genome Sequencing Center for Infectious Disease"/>
            <person name="Wu L."/>
            <person name="Ma J."/>
        </authorList>
    </citation>
    <scope>NUCLEOTIDE SEQUENCE [LARGE SCALE GENOMIC DNA]</scope>
    <source>
        <strain evidence="8">CGMCC 1.12766</strain>
    </source>
</reference>
<dbReference type="EMBL" id="BMFS01000005">
    <property type="protein sequence ID" value="GGG99570.1"/>
    <property type="molecule type" value="Genomic_DNA"/>
</dbReference>
<dbReference type="InterPro" id="IPR017689">
    <property type="entry name" value="BamD"/>
</dbReference>
<evidence type="ECO:0000313" key="7">
    <source>
        <dbReference type="EMBL" id="GGG99570.1"/>
    </source>
</evidence>
<keyword evidence="2 4" id="KW-0472">Membrane</keyword>
<comment type="subunit">
    <text evidence="4">Part of the Bam complex.</text>
</comment>
<keyword evidence="4" id="KW-0564">Palmitate</keyword>
<dbReference type="InterPro" id="IPR011990">
    <property type="entry name" value="TPR-like_helical_dom_sf"/>
</dbReference>
<protein>
    <recommendedName>
        <fullName evidence="4">Outer membrane protein assembly factor BamD</fullName>
    </recommendedName>
</protein>
<evidence type="ECO:0000256" key="1">
    <source>
        <dbReference type="ARBA" id="ARBA00022729"/>
    </source>
</evidence>
<comment type="function">
    <text evidence="4">Part of the outer membrane protein assembly complex, which is involved in assembly and insertion of beta-barrel proteins into the outer membrane.</text>
</comment>
<evidence type="ECO:0000259" key="6">
    <source>
        <dbReference type="Pfam" id="PF13525"/>
    </source>
</evidence>
<dbReference type="InterPro" id="IPR039565">
    <property type="entry name" value="BamD-like"/>
</dbReference>